<dbReference type="Gene3D" id="2.40.420.20">
    <property type="match status" value="1"/>
</dbReference>
<dbReference type="RefSeq" id="WP_186407153.1">
    <property type="nucleotide sequence ID" value="NZ_FLQX01000109.1"/>
</dbReference>
<keyword evidence="3" id="KW-0732">Signal</keyword>
<comment type="subcellular location">
    <subcellularLocation>
        <location evidence="1">Cell envelope</location>
    </subcellularLocation>
</comment>
<dbReference type="Gene3D" id="2.40.50.100">
    <property type="match status" value="1"/>
</dbReference>
<evidence type="ECO:0000313" key="9">
    <source>
        <dbReference type="Proteomes" id="UP000199169"/>
    </source>
</evidence>
<feature type="signal peptide" evidence="3">
    <location>
        <begin position="1"/>
        <end position="22"/>
    </location>
</feature>
<dbReference type="NCBIfam" id="TIGR01730">
    <property type="entry name" value="RND_mfp"/>
    <property type="match status" value="1"/>
</dbReference>
<sequence length="378" mass="40299">MRWLVMILAATVLLAGCGKKEAAPEARPPAEVTVMTVTPRDTPVSYEYVGQTQSSHQVQIRARVNGFLNQRVYTEGAMVKAGDVMFQQDKKPFQAQLEVAQGGLAEQQARLQTANDNLAQVKPLAALNALSVKDLDDATGQQQAAAAAVQSAKANVVQAQLNLGYTTITTPVTGLSSFARVQDGAYVNAENSLLTYVEQIDPIWVNFTLSENDLLALRTAQAAGALRLPPKDEYTVEAVLADGSTFPQKGKITFANASFNSQTGTFLLRATLPNPSGELRPGQFVRVRVSGAVRINAIMVPQQAVLQGAKGHFVVVIDKESKAEIRGVQVGQWYGDEWFITAGLKPGDVVATDGVVRLTPGAPVKIVPPAAPAPAAKQ</sequence>
<gene>
    <name evidence="8" type="primary">acrA</name>
    <name evidence="8" type="ORF">ACCAA_330024</name>
</gene>
<evidence type="ECO:0000256" key="2">
    <source>
        <dbReference type="ARBA" id="ARBA00009477"/>
    </source>
</evidence>
<dbReference type="InterPro" id="IPR058627">
    <property type="entry name" value="MdtA-like_C"/>
</dbReference>
<evidence type="ECO:0000313" key="8">
    <source>
        <dbReference type="EMBL" id="SBT06431.1"/>
    </source>
</evidence>
<dbReference type="InterPro" id="IPR058624">
    <property type="entry name" value="MdtA-like_HH"/>
</dbReference>
<dbReference type="Pfam" id="PF25967">
    <property type="entry name" value="RND-MFP_C"/>
    <property type="match status" value="1"/>
</dbReference>
<evidence type="ECO:0000259" key="6">
    <source>
        <dbReference type="Pfam" id="PF25944"/>
    </source>
</evidence>
<accession>A0A1A8XP71</accession>
<dbReference type="Pfam" id="PF25944">
    <property type="entry name" value="Beta-barrel_RND"/>
    <property type="match status" value="1"/>
</dbReference>
<protein>
    <submittedName>
        <fullName evidence="8">Cation/multidrug efflux system, mebrane-fusion component</fullName>
    </submittedName>
</protein>
<dbReference type="STRING" id="1860102.ACCAA_330024"/>
<organism evidence="8 9">
    <name type="scientific">Candidatus Accumulibacter aalborgensis</name>
    <dbReference type="NCBI Taxonomy" id="1860102"/>
    <lineage>
        <taxon>Bacteria</taxon>
        <taxon>Pseudomonadati</taxon>
        <taxon>Pseudomonadota</taxon>
        <taxon>Betaproteobacteria</taxon>
        <taxon>Candidatus Accumulibacter</taxon>
    </lineage>
</organism>
<dbReference type="InterPro" id="IPR058625">
    <property type="entry name" value="MdtA-like_BSH"/>
</dbReference>
<reference evidence="8 9" key="1">
    <citation type="submission" date="2016-06" db="EMBL/GenBank/DDBJ databases">
        <authorList>
            <person name="Kjaerup R.B."/>
            <person name="Dalgaard T.S."/>
            <person name="Juul-Madsen H.R."/>
        </authorList>
    </citation>
    <scope>NUCLEOTIDE SEQUENCE [LARGE SCALE GENOMIC DNA]</scope>
    <source>
        <strain evidence="8">3</strain>
    </source>
</reference>
<dbReference type="PROSITE" id="PS51257">
    <property type="entry name" value="PROKAR_LIPOPROTEIN"/>
    <property type="match status" value="1"/>
</dbReference>
<dbReference type="SUPFAM" id="SSF111369">
    <property type="entry name" value="HlyD-like secretion proteins"/>
    <property type="match status" value="1"/>
</dbReference>
<dbReference type="EMBL" id="FLQX01000109">
    <property type="protein sequence ID" value="SBT06431.1"/>
    <property type="molecule type" value="Genomic_DNA"/>
</dbReference>
<dbReference type="Pfam" id="PF25876">
    <property type="entry name" value="HH_MFP_RND"/>
    <property type="match status" value="1"/>
</dbReference>
<name>A0A1A8XP71_9PROT</name>
<comment type="similarity">
    <text evidence="2">Belongs to the membrane fusion protein (MFP) (TC 8.A.1) family.</text>
</comment>
<keyword evidence="9" id="KW-1185">Reference proteome</keyword>
<dbReference type="Pfam" id="PF25917">
    <property type="entry name" value="BSH_RND"/>
    <property type="match status" value="1"/>
</dbReference>
<dbReference type="InterPro" id="IPR006143">
    <property type="entry name" value="RND_pump_MFP"/>
</dbReference>
<dbReference type="Gene3D" id="2.40.30.170">
    <property type="match status" value="1"/>
</dbReference>
<feature type="domain" description="Multidrug resistance protein MdtA-like alpha-helical hairpin" evidence="4">
    <location>
        <begin position="96"/>
        <end position="166"/>
    </location>
</feature>
<dbReference type="FunFam" id="2.40.420.20:FF:000001">
    <property type="entry name" value="Efflux RND transporter periplasmic adaptor subunit"/>
    <property type="match status" value="1"/>
</dbReference>
<evidence type="ECO:0000256" key="3">
    <source>
        <dbReference type="SAM" id="SignalP"/>
    </source>
</evidence>
<dbReference type="GO" id="GO:0046677">
    <property type="term" value="P:response to antibiotic"/>
    <property type="evidence" value="ECO:0007669"/>
    <property type="project" value="TreeGrafter"/>
</dbReference>
<dbReference type="PANTHER" id="PTHR30158">
    <property type="entry name" value="ACRA/E-RELATED COMPONENT OF DRUG EFFLUX TRANSPORTER"/>
    <property type="match status" value="1"/>
</dbReference>
<feature type="domain" description="Multidrug resistance protein MdtA-like C-terminal permuted SH3" evidence="7">
    <location>
        <begin position="296"/>
        <end position="355"/>
    </location>
</feature>
<dbReference type="Proteomes" id="UP000199169">
    <property type="component" value="Unassembled WGS sequence"/>
</dbReference>
<dbReference type="InterPro" id="IPR058626">
    <property type="entry name" value="MdtA-like_b-barrel"/>
</dbReference>
<evidence type="ECO:0000259" key="4">
    <source>
        <dbReference type="Pfam" id="PF25876"/>
    </source>
</evidence>
<feature type="domain" description="Multidrug resistance protein MdtA-like barrel-sandwich hybrid" evidence="5">
    <location>
        <begin position="57"/>
        <end position="192"/>
    </location>
</feature>
<evidence type="ECO:0000259" key="7">
    <source>
        <dbReference type="Pfam" id="PF25967"/>
    </source>
</evidence>
<evidence type="ECO:0000256" key="1">
    <source>
        <dbReference type="ARBA" id="ARBA00004196"/>
    </source>
</evidence>
<feature type="chain" id="PRO_5008381601" evidence="3">
    <location>
        <begin position="23"/>
        <end position="378"/>
    </location>
</feature>
<dbReference type="Gene3D" id="1.10.287.470">
    <property type="entry name" value="Helix hairpin bin"/>
    <property type="match status" value="1"/>
</dbReference>
<dbReference type="GO" id="GO:0022857">
    <property type="term" value="F:transmembrane transporter activity"/>
    <property type="evidence" value="ECO:0007669"/>
    <property type="project" value="InterPro"/>
</dbReference>
<proteinExistence type="inferred from homology"/>
<feature type="domain" description="Multidrug resistance protein MdtA-like beta-barrel" evidence="6">
    <location>
        <begin position="202"/>
        <end position="290"/>
    </location>
</feature>
<dbReference type="GO" id="GO:0005886">
    <property type="term" value="C:plasma membrane"/>
    <property type="evidence" value="ECO:0007669"/>
    <property type="project" value="UniProtKB-SubCell"/>
</dbReference>
<evidence type="ECO:0000259" key="5">
    <source>
        <dbReference type="Pfam" id="PF25917"/>
    </source>
</evidence>
<dbReference type="AlphaFoldDB" id="A0A1A8XP71"/>